<dbReference type="InterPro" id="IPR035965">
    <property type="entry name" value="PAS-like_dom_sf"/>
</dbReference>
<evidence type="ECO:0000313" key="10">
    <source>
        <dbReference type="EMBL" id="MCL9817559.1"/>
    </source>
</evidence>
<dbReference type="SUPFAM" id="SSF55874">
    <property type="entry name" value="ATPase domain of HSP90 chaperone/DNA topoisomerase II/histidine kinase"/>
    <property type="match status" value="1"/>
</dbReference>
<keyword evidence="11" id="KW-1185">Reference proteome</keyword>
<dbReference type="InterPro" id="IPR005467">
    <property type="entry name" value="His_kinase_dom"/>
</dbReference>
<evidence type="ECO:0000259" key="9">
    <source>
        <dbReference type="PROSITE" id="PS50113"/>
    </source>
</evidence>
<dbReference type="InterPro" id="IPR003594">
    <property type="entry name" value="HATPase_dom"/>
</dbReference>
<dbReference type="InterPro" id="IPR000700">
    <property type="entry name" value="PAS-assoc_C"/>
</dbReference>
<dbReference type="PROSITE" id="PS50113">
    <property type="entry name" value="PAC"/>
    <property type="match status" value="1"/>
</dbReference>
<keyword evidence="7" id="KW-0067">ATP-binding</keyword>
<reference evidence="10" key="2">
    <citation type="submission" date="2022-02" db="EMBL/GenBank/DDBJ databases">
        <authorList>
            <person name="Elcheninov A.G."/>
            <person name="Sorokin D.Y."/>
            <person name="Kublanov I.V."/>
        </authorList>
    </citation>
    <scope>NUCLEOTIDE SEQUENCE</scope>
    <source>
        <strain evidence="10">AArc-St2</strain>
    </source>
</reference>
<feature type="domain" description="PAC" evidence="9">
    <location>
        <begin position="76"/>
        <end position="127"/>
    </location>
</feature>
<dbReference type="Pfam" id="PF13426">
    <property type="entry name" value="PAS_9"/>
    <property type="match status" value="1"/>
</dbReference>
<dbReference type="Gene3D" id="3.30.565.10">
    <property type="entry name" value="Histidine kinase-like ATPase, C-terminal domain"/>
    <property type="match status" value="1"/>
</dbReference>
<evidence type="ECO:0000256" key="5">
    <source>
        <dbReference type="ARBA" id="ARBA00022741"/>
    </source>
</evidence>
<dbReference type="AlphaFoldDB" id="A0AAE3KBT6"/>
<organism evidence="10 11">
    <name type="scientific">Natronocalculus amylovorans</name>
    <dbReference type="NCBI Taxonomy" id="2917812"/>
    <lineage>
        <taxon>Archaea</taxon>
        <taxon>Methanobacteriati</taxon>
        <taxon>Methanobacteriota</taxon>
        <taxon>Stenosarchaea group</taxon>
        <taxon>Halobacteria</taxon>
        <taxon>Halobacteriales</taxon>
        <taxon>Haloferacaceae</taxon>
        <taxon>Natronocalculus</taxon>
    </lineage>
</organism>
<dbReference type="CDD" id="cd00082">
    <property type="entry name" value="HisKA"/>
    <property type="match status" value="1"/>
</dbReference>
<evidence type="ECO:0000259" key="8">
    <source>
        <dbReference type="PROSITE" id="PS50109"/>
    </source>
</evidence>
<name>A0AAE3KBT6_9EURY</name>
<dbReference type="PRINTS" id="PR00344">
    <property type="entry name" value="BCTRLSENSOR"/>
</dbReference>
<dbReference type="InterPro" id="IPR050980">
    <property type="entry name" value="2C_sensor_his_kinase"/>
</dbReference>
<protein>
    <recommendedName>
        <fullName evidence="2">histidine kinase</fullName>
        <ecNumber evidence="2">2.7.13.3</ecNumber>
    </recommendedName>
</protein>
<dbReference type="Pfam" id="PF02518">
    <property type="entry name" value="HATPase_c"/>
    <property type="match status" value="1"/>
</dbReference>
<keyword evidence="5" id="KW-0547">Nucleotide-binding</keyword>
<dbReference type="RefSeq" id="WP_250584771.1">
    <property type="nucleotide sequence ID" value="NZ_JAKRVX010000004.1"/>
</dbReference>
<evidence type="ECO:0000256" key="3">
    <source>
        <dbReference type="ARBA" id="ARBA00022553"/>
    </source>
</evidence>
<comment type="caution">
    <text evidence="10">The sequence shown here is derived from an EMBL/GenBank/DDBJ whole genome shotgun (WGS) entry which is preliminary data.</text>
</comment>
<dbReference type="GO" id="GO:0005886">
    <property type="term" value="C:plasma membrane"/>
    <property type="evidence" value="ECO:0007669"/>
    <property type="project" value="UniProtKB-SubCell"/>
</dbReference>
<proteinExistence type="predicted"/>
<comment type="catalytic activity">
    <reaction evidence="1">
        <text>ATP + protein L-histidine = ADP + protein N-phospho-L-histidine.</text>
        <dbReference type="EC" id="2.7.13.3"/>
    </reaction>
</comment>
<accession>A0AAE3KBT6</accession>
<dbReference type="PANTHER" id="PTHR44936">
    <property type="entry name" value="SENSOR PROTEIN CREC"/>
    <property type="match status" value="1"/>
</dbReference>
<keyword evidence="4" id="KW-0808">Transferase</keyword>
<dbReference type="InterPro" id="IPR036890">
    <property type="entry name" value="HATPase_C_sf"/>
</dbReference>
<evidence type="ECO:0000256" key="1">
    <source>
        <dbReference type="ARBA" id="ARBA00000085"/>
    </source>
</evidence>
<gene>
    <name evidence="10" type="ORF">AArcSt2_11445</name>
</gene>
<keyword evidence="3" id="KW-0597">Phosphoprotein</keyword>
<evidence type="ECO:0000256" key="6">
    <source>
        <dbReference type="ARBA" id="ARBA00022777"/>
    </source>
</evidence>
<dbReference type="EC" id="2.7.13.3" evidence="2"/>
<dbReference type="PROSITE" id="PS50109">
    <property type="entry name" value="HIS_KIN"/>
    <property type="match status" value="1"/>
</dbReference>
<dbReference type="InterPro" id="IPR003661">
    <property type="entry name" value="HisK_dim/P_dom"/>
</dbReference>
<dbReference type="InterPro" id="IPR001610">
    <property type="entry name" value="PAC"/>
</dbReference>
<dbReference type="PROSITE" id="PS51257">
    <property type="entry name" value="PROKAR_LIPOPROTEIN"/>
    <property type="match status" value="1"/>
</dbReference>
<dbReference type="SMART" id="SM00387">
    <property type="entry name" value="HATPase_c"/>
    <property type="match status" value="1"/>
</dbReference>
<dbReference type="SMART" id="SM00086">
    <property type="entry name" value="PAC"/>
    <property type="match status" value="1"/>
</dbReference>
<keyword evidence="6 10" id="KW-0418">Kinase</keyword>
<feature type="domain" description="Histidine kinase" evidence="8">
    <location>
        <begin position="131"/>
        <end position="339"/>
    </location>
</feature>
<dbReference type="SUPFAM" id="SSF55785">
    <property type="entry name" value="PYP-like sensor domain (PAS domain)"/>
    <property type="match status" value="1"/>
</dbReference>
<evidence type="ECO:0000256" key="2">
    <source>
        <dbReference type="ARBA" id="ARBA00012438"/>
    </source>
</evidence>
<evidence type="ECO:0000256" key="7">
    <source>
        <dbReference type="ARBA" id="ARBA00022840"/>
    </source>
</evidence>
<dbReference type="InterPro" id="IPR004358">
    <property type="entry name" value="Sig_transdc_His_kin-like_C"/>
</dbReference>
<dbReference type="Proteomes" id="UP001203207">
    <property type="component" value="Unassembled WGS sequence"/>
</dbReference>
<dbReference type="PANTHER" id="PTHR44936:SF10">
    <property type="entry name" value="SENSOR PROTEIN RSTB"/>
    <property type="match status" value="1"/>
</dbReference>
<dbReference type="NCBIfam" id="TIGR00229">
    <property type="entry name" value="sensory_box"/>
    <property type="match status" value="1"/>
</dbReference>
<evidence type="ECO:0000313" key="11">
    <source>
        <dbReference type="Proteomes" id="UP001203207"/>
    </source>
</evidence>
<dbReference type="EMBL" id="JAKRVX010000004">
    <property type="protein sequence ID" value="MCL9817559.1"/>
    <property type="molecule type" value="Genomic_DNA"/>
</dbReference>
<reference evidence="10" key="1">
    <citation type="journal article" date="2022" name="Syst. Appl. Microbiol.">
        <title>Natronocalculus amylovorans gen. nov., sp. nov., and Natranaeroarchaeum aerophilus sp. nov., dominant culturable amylolytic natronoarchaea from hypersaline soda lakes in southwestern Siberia.</title>
        <authorList>
            <person name="Sorokin D.Y."/>
            <person name="Elcheninov A.G."/>
            <person name="Khizhniak T.V."/>
            <person name="Koenen M."/>
            <person name="Bale N.J."/>
            <person name="Damste J.S.S."/>
            <person name="Kublanov I.V."/>
        </authorList>
    </citation>
    <scope>NUCLEOTIDE SEQUENCE</scope>
    <source>
        <strain evidence="10">AArc-St2</strain>
    </source>
</reference>
<sequence>MADYSSKVYEDVFRSIQNPALIIGCNFVIEDANEAAVKFLRYDDLSTLLGTPVTDILFDEEVLEEVASATLNNETWHGETELLAQDGTVIYGVGSAVPITEDNEVICLAGVFTDLTKQRQYTRSLNLLSRVLRHNIRNDINVVQGYVQLLSDRVTTEEEKAQFEMVQGRLDKIVDRAHTARKLEYLLTRDDEVTSAVRIDSFLHDAVTAIQQQYPEATVVGPTTEAPYRATANHAVGDAFEKIIENGIVHNTSKTPVVEVTIEETPAAVVVYISDNGPGISVTDPDELFGRCETSPLNHGDGMSLFFVDALLKTYGGQVWVEGDSDSGTTFGLSFPKPA</sequence>
<dbReference type="GO" id="GO:0005524">
    <property type="term" value="F:ATP binding"/>
    <property type="evidence" value="ECO:0007669"/>
    <property type="project" value="UniProtKB-KW"/>
</dbReference>
<dbReference type="Gene3D" id="3.30.450.20">
    <property type="entry name" value="PAS domain"/>
    <property type="match status" value="1"/>
</dbReference>
<dbReference type="GO" id="GO:0000155">
    <property type="term" value="F:phosphorelay sensor kinase activity"/>
    <property type="evidence" value="ECO:0007669"/>
    <property type="project" value="InterPro"/>
</dbReference>
<evidence type="ECO:0000256" key="4">
    <source>
        <dbReference type="ARBA" id="ARBA00022679"/>
    </source>
</evidence>
<dbReference type="InterPro" id="IPR000014">
    <property type="entry name" value="PAS"/>
</dbReference>